<keyword evidence="3" id="KW-1185">Reference proteome</keyword>
<comment type="caution">
    <text evidence="2">The sequence shown here is derived from an EMBL/GenBank/DDBJ whole genome shotgun (WGS) entry which is preliminary data.</text>
</comment>
<sequence length="92" mass="10311">MSAPVRTSSAIFTALERFFPCDLHCELVMDTHAKESSNVDGGDDGSLNSNVASSMDRNDRKKRKFISPIWAHYEILETKPGEELMCKCKSVE</sequence>
<dbReference type="Proteomes" id="UP000326396">
    <property type="component" value="Linkage Group LG14"/>
</dbReference>
<feature type="compositionally biased region" description="Polar residues" evidence="1">
    <location>
        <begin position="46"/>
        <end position="55"/>
    </location>
</feature>
<dbReference type="EMBL" id="SZYD01000006">
    <property type="protein sequence ID" value="KAD5961620.1"/>
    <property type="molecule type" value="Genomic_DNA"/>
</dbReference>
<evidence type="ECO:0000256" key="1">
    <source>
        <dbReference type="SAM" id="MobiDB-lite"/>
    </source>
</evidence>
<dbReference type="AlphaFoldDB" id="A0A5N6P9B7"/>
<accession>A0A5N6P9B7</accession>
<reference evidence="2 3" key="1">
    <citation type="submission" date="2019-05" db="EMBL/GenBank/DDBJ databases">
        <title>Mikania micrantha, genome provides insights into the molecular mechanism of rapid growth.</title>
        <authorList>
            <person name="Liu B."/>
        </authorList>
    </citation>
    <scope>NUCLEOTIDE SEQUENCE [LARGE SCALE GENOMIC DNA]</scope>
    <source>
        <strain evidence="2">NLD-2019</strain>
        <tissue evidence="2">Leaf</tissue>
    </source>
</reference>
<evidence type="ECO:0000313" key="2">
    <source>
        <dbReference type="EMBL" id="KAD5961620.1"/>
    </source>
</evidence>
<protein>
    <submittedName>
        <fullName evidence="2">Uncharacterized protein</fullName>
    </submittedName>
</protein>
<evidence type="ECO:0000313" key="3">
    <source>
        <dbReference type="Proteomes" id="UP000326396"/>
    </source>
</evidence>
<proteinExistence type="predicted"/>
<organism evidence="2 3">
    <name type="scientific">Mikania micrantha</name>
    <name type="common">bitter vine</name>
    <dbReference type="NCBI Taxonomy" id="192012"/>
    <lineage>
        <taxon>Eukaryota</taxon>
        <taxon>Viridiplantae</taxon>
        <taxon>Streptophyta</taxon>
        <taxon>Embryophyta</taxon>
        <taxon>Tracheophyta</taxon>
        <taxon>Spermatophyta</taxon>
        <taxon>Magnoliopsida</taxon>
        <taxon>eudicotyledons</taxon>
        <taxon>Gunneridae</taxon>
        <taxon>Pentapetalae</taxon>
        <taxon>asterids</taxon>
        <taxon>campanulids</taxon>
        <taxon>Asterales</taxon>
        <taxon>Asteraceae</taxon>
        <taxon>Asteroideae</taxon>
        <taxon>Heliantheae alliance</taxon>
        <taxon>Eupatorieae</taxon>
        <taxon>Mikania</taxon>
    </lineage>
</organism>
<gene>
    <name evidence="2" type="ORF">E3N88_13093</name>
</gene>
<name>A0A5N6P9B7_9ASTR</name>
<feature type="region of interest" description="Disordered" evidence="1">
    <location>
        <begin position="35"/>
        <end position="55"/>
    </location>
</feature>